<proteinExistence type="inferred from homology"/>
<protein>
    <recommendedName>
        <fullName evidence="5">Pancreas/duodenum homeobox protein 1</fullName>
    </recommendedName>
    <alternativeName>
        <fullName evidence="6">Insulin promoter factor 1</fullName>
    </alternativeName>
</protein>
<dbReference type="PANTHER" id="PTHR45664:SF12">
    <property type="entry name" value="PANCREAS_DUODENUM HOMEOBOX PROTEIN 1"/>
    <property type="match status" value="1"/>
</dbReference>
<dbReference type="GO" id="GO:0005634">
    <property type="term" value="C:nucleus"/>
    <property type="evidence" value="ECO:0007669"/>
    <property type="project" value="UniProtKB-SubCell"/>
</dbReference>
<keyword evidence="3 7" id="KW-0539">Nucleus</keyword>
<evidence type="ECO:0000256" key="6">
    <source>
        <dbReference type="ARBA" id="ARBA00042152"/>
    </source>
</evidence>
<evidence type="ECO:0000256" key="9">
    <source>
        <dbReference type="SAM" id="MobiDB-lite"/>
    </source>
</evidence>
<feature type="domain" description="Homeobox" evidence="10">
    <location>
        <begin position="299"/>
        <end position="359"/>
    </location>
</feature>
<keyword evidence="1 7" id="KW-0238">DNA-binding</keyword>
<comment type="similarity">
    <text evidence="4">Belongs to the Antp homeobox family. IPF1/XlHbox-8 subfamily.</text>
</comment>
<dbReference type="GO" id="GO:0003309">
    <property type="term" value="P:type B pancreatic cell differentiation"/>
    <property type="evidence" value="ECO:0007669"/>
    <property type="project" value="TreeGrafter"/>
</dbReference>
<dbReference type="Pfam" id="PF00046">
    <property type="entry name" value="Homeodomain"/>
    <property type="match status" value="1"/>
</dbReference>
<keyword evidence="2 7" id="KW-0371">Homeobox</keyword>
<feature type="compositionally biased region" description="Pro residues" evidence="9">
    <location>
        <begin position="393"/>
        <end position="407"/>
    </location>
</feature>
<dbReference type="AlphaFoldDB" id="A0AB34H2H6"/>
<evidence type="ECO:0000256" key="4">
    <source>
        <dbReference type="ARBA" id="ARBA00038297"/>
    </source>
</evidence>
<dbReference type="PROSITE" id="PS00027">
    <property type="entry name" value="HOMEOBOX_1"/>
    <property type="match status" value="1"/>
</dbReference>
<evidence type="ECO:0000256" key="5">
    <source>
        <dbReference type="ARBA" id="ARBA00040412"/>
    </source>
</evidence>
<dbReference type="FunFam" id="1.10.10.60:FF:000176">
    <property type="entry name" value="pancreas/duodenum homeobox protein 1"/>
    <property type="match status" value="1"/>
</dbReference>
<dbReference type="GO" id="GO:0045944">
    <property type="term" value="P:positive regulation of transcription by RNA polymerase II"/>
    <property type="evidence" value="ECO:0007669"/>
    <property type="project" value="UniProtKB-ARBA"/>
</dbReference>
<evidence type="ECO:0000313" key="12">
    <source>
        <dbReference type="Proteomes" id="UP001159641"/>
    </source>
</evidence>
<feature type="region of interest" description="Disordered" evidence="9">
    <location>
        <begin position="356"/>
        <end position="438"/>
    </location>
</feature>
<dbReference type="CDD" id="cd00086">
    <property type="entry name" value="homeodomain"/>
    <property type="match status" value="1"/>
</dbReference>
<dbReference type="SMART" id="SM00389">
    <property type="entry name" value="HOX"/>
    <property type="match status" value="1"/>
</dbReference>
<dbReference type="PANTHER" id="PTHR45664">
    <property type="entry name" value="PROTEIN ZERKNUELLT 1-RELATED"/>
    <property type="match status" value="1"/>
</dbReference>
<accession>A0AB34H2H6</accession>
<feature type="region of interest" description="Disordered" evidence="9">
    <location>
        <begin position="86"/>
        <end position="105"/>
    </location>
</feature>
<feature type="region of interest" description="Disordered" evidence="9">
    <location>
        <begin position="186"/>
        <end position="209"/>
    </location>
</feature>
<reference evidence="11 12" key="1">
    <citation type="submission" date="2022-11" db="EMBL/GenBank/DDBJ databases">
        <title>Whole genome sequence of Eschrichtius robustus ER-17-0199.</title>
        <authorList>
            <person name="Bruniche-Olsen A."/>
            <person name="Black A.N."/>
            <person name="Fields C.J."/>
            <person name="Walden K."/>
            <person name="Dewoody J.A."/>
        </authorList>
    </citation>
    <scope>NUCLEOTIDE SEQUENCE [LARGE SCALE GENOMIC DNA]</scope>
    <source>
        <strain evidence="11">ER-17-0199</strain>
        <tissue evidence="11">Blubber</tissue>
    </source>
</reference>
<dbReference type="EMBL" id="JAIQCJ010002014">
    <property type="protein sequence ID" value="KAJ8785637.1"/>
    <property type="molecule type" value="Genomic_DNA"/>
</dbReference>
<dbReference type="InterPro" id="IPR017970">
    <property type="entry name" value="Homeobox_CS"/>
</dbReference>
<dbReference type="PRINTS" id="PR00024">
    <property type="entry name" value="HOMEOBOX"/>
</dbReference>
<sequence>MEYNGLKILIAKPNSALGVLVKPPRKTQPLTENKVTCVFQGQAAPRPALFQSDAGIDVLQLTDSGQAASQANNGLRLSHVGHSGAYGAAAARPSRRHRVTSPSGAELSKLQGWLREWERRTAPSPWLQPPSPGPQGRAAAMNGEEQYYAATQLYKDPCAFQRGPAPEFSASPPACLYMGRQPPPLPPPFPGALGALEQGSPPDISPYEVPPLAEDPAVAHLHHHLPAQLALPRPPAGPFPDGAEPGALEEPCRVQLPFPWMKSTKAHAWKGQWAGEARDQGPHSRAVSPAGGAYAAEPEENKRTRTAYTRAQLLELEKEFLFNKYISRPRRVELAVMLNLTERHIKIWFQNRRMKWKKEEDKKRSGGTVAAGGRDAEPEQDCAVTSGEELLALPPPPPPGGAVPPAVPAAAREGRLPPGLSASPQPSSVAPLRPPESR</sequence>
<dbReference type="GO" id="GO:0000978">
    <property type="term" value="F:RNA polymerase II cis-regulatory region sequence-specific DNA binding"/>
    <property type="evidence" value="ECO:0007669"/>
    <property type="project" value="TreeGrafter"/>
</dbReference>
<evidence type="ECO:0000256" key="8">
    <source>
        <dbReference type="RuleBase" id="RU000682"/>
    </source>
</evidence>
<name>A0AB34H2H6_ESCRO</name>
<comment type="caution">
    <text evidence="11">The sequence shown here is derived from an EMBL/GenBank/DDBJ whole genome shotgun (WGS) entry which is preliminary data.</text>
</comment>
<dbReference type="InterPro" id="IPR009057">
    <property type="entry name" value="Homeodomain-like_sf"/>
</dbReference>
<evidence type="ECO:0000256" key="2">
    <source>
        <dbReference type="ARBA" id="ARBA00023155"/>
    </source>
</evidence>
<dbReference type="PROSITE" id="PS50071">
    <property type="entry name" value="HOMEOBOX_2"/>
    <property type="match status" value="1"/>
</dbReference>
<gene>
    <name evidence="11" type="ORF">J1605_007234</name>
</gene>
<organism evidence="11 12">
    <name type="scientific">Eschrichtius robustus</name>
    <name type="common">California gray whale</name>
    <name type="synonym">Eschrichtius gibbosus</name>
    <dbReference type="NCBI Taxonomy" id="9764"/>
    <lineage>
        <taxon>Eukaryota</taxon>
        <taxon>Metazoa</taxon>
        <taxon>Chordata</taxon>
        <taxon>Craniata</taxon>
        <taxon>Vertebrata</taxon>
        <taxon>Euteleostomi</taxon>
        <taxon>Mammalia</taxon>
        <taxon>Eutheria</taxon>
        <taxon>Laurasiatheria</taxon>
        <taxon>Artiodactyla</taxon>
        <taxon>Whippomorpha</taxon>
        <taxon>Cetacea</taxon>
        <taxon>Mysticeti</taxon>
        <taxon>Eschrichtiidae</taxon>
        <taxon>Eschrichtius</taxon>
    </lineage>
</organism>
<dbReference type="Gene3D" id="1.10.10.60">
    <property type="entry name" value="Homeodomain-like"/>
    <property type="match status" value="1"/>
</dbReference>
<dbReference type="Proteomes" id="UP001159641">
    <property type="component" value="Unassembled WGS sequence"/>
</dbReference>
<keyword evidence="12" id="KW-1185">Reference proteome</keyword>
<comment type="subcellular location">
    <subcellularLocation>
        <location evidence="7 8">Nucleus</location>
    </subcellularLocation>
</comment>
<evidence type="ECO:0000313" key="11">
    <source>
        <dbReference type="EMBL" id="KAJ8785637.1"/>
    </source>
</evidence>
<evidence type="ECO:0000256" key="7">
    <source>
        <dbReference type="PROSITE-ProRule" id="PRU00108"/>
    </source>
</evidence>
<evidence type="ECO:0000256" key="1">
    <source>
        <dbReference type="ARBA" id="ARBA00023125"/>
    </source>
</evidence>
<feature type="region of interest" description="Disordered" evidence="9">
    <location>
        <begin position="274"/>
        <end position="303"/>
    </location>
</feature>
<evidence type="ECO:0000256" key="3">
    <source>
        <dbReference type="ARBA" id="ARBA00023242"/>
    </source>
</evidence>
<dbReference type="GO" id="GO:0000981">
    <property type="term" value="F:DNA-binding transcription factor activity, RNA polymerase II-specific"/>
    <property type="evidence" value="ECO:0007669"/>
    <property type="project" value="InterPro"/>
</dbReference>
<evidence type="ECO:0000259" key="10">
    <source>
        <dbReference type="PROSITE" id="PS50071"/>
    </source>
</evidence>
<dbReference type="InterPro" id="IPR020479">
    <property type="entry name" value="HD_metazoa"/>
</dbReference>
<dbReference type="SUPFAM" id="SSF46689">
    <property type="entry name" value="Homeodomain-like"/>
    <property type="match status" value="1"/>
</dbReference>
<dbReference type="InterPro" id="IPR001356">
    <property type="entry name" value="HD"/>
</dbReference>
<feature type="DNA-binding region" description="Homeobox" evidence="7">
    <location>
        <begin position="301"/>
        <end position="360"/>
    </location>
</feature>